<dbReference type="InterPro" id="IPR000792">
    <property type="entry name" value="Tscrpt_reg_LuxR_C"/>
</dbReference>
<dbReference type="PANTHER" id="PTHR16305:SF35">
    <property type="entry name" value="TRANSCRIPTIONAL ACTIVATOR DOMAIN"/>
    <property type="match status" value="1"/>
</dbReference>
<evidence type="ECO:0000256" key="1">
    <source>
        <dbReference type="ARBA" id="ARBA00022741"/>
    </source>
</evidence>
<dbReference type="InterPro" id="IPR041664">
    <property type="entry name" value="AAA_16"/>
</dbReference>
<gene>
    <name evidence="4" type="ORF">KDL28_07035</name>
</gene>
<dbReference type="Gene3D" id="1.10.10.10">
    <property type="entry name" value="Winged helix-like DNA-binding domain superfamily/Winged helix DNA-binding domain"/>
    <property type="match status" value="1"/>
</dbReference>
<evidence type="ECO:0000313" key="5">
    <source>
        <dbReference type="Proteomes" id="UP001165283"/>
    </source>
</evidence>
<dbReference type="EMBL" id="JAGSOV010000015">
    <property type="protein sequence ID" value="MCO1654809.1"/>
    <property type="molecule type" value="Genomic_DNA"/>
</dbReference>
<evidence type="ECO:0000313" key="4">
    <source>
        <dbReference type="EMBL" id="MCO1654809.1"/>
    </source>
</evidence>
<evidence type="ECO:0000259" key="3">
    <source>
        <dbReference type="PROSITE" id="PS50043"/>
    </source>
</evidence>
<organism evidence="4 5">
    <name type="scientific">Pseudonocardia humida</name>
    <dbReference type="NCBI Taxonomy" id="2800819"/>
    <lineage>
        <taxon>Bacteria</taxon>
        <taxon>Bacillati</taxon>
        <taxon>Actinomycetota</taxon>
        <taxon>Actinomycetes</taxon>
        <taxon>Pseudonocardiales</taxon>
        <taxon>Pseudonocardiaceae</taxon>
        <taxon>Pseudonocardia</taxon>
    </lineage>
</organism>
<dbReference type="InterPro" id="IPR027417">
    <property type="entry name" value="P-loop_NTPase"/>
</dbReference>
<dbReference type="RefSeq" id="WP_252436473.1">
    <property type="nucleotide sequence ID" value="NZ_JAGSOV010000015.1"/>
</dbReference>
<comment type="caution">
    <text evidence="4">The sequence shown here is derived from an EMBL/GenBank/DDBJ whole genome shotgun (WGS) entry which is preliminary data.</text>
</comment>
<keyword evidence="5" id="KW-1185">Reference proteome</keyword>
<dbReference type="PRINTS" id="PR00038">
    <property type="entry name" value="HTHLUXR"/>
</dbReference>
<dbReference type="CDD" id="cd06170">
    <property type="entry name" value="LuxR_C_like"/>
    <property type="match status" value="1"/>
</dbReference>
<proteinExistence type="predicted"/>
<dbReference type="PANTHER" id="PTHR16305">
    <property type="entry name" value="TESTICULAR SOLUBLE ADENYLYL CYCLASE"/>
    <property type="match status" value="1"/>
</dbReference>
<dbReference type="Pfam" id="PF13191">
    <property type="entry name" value="AAA_16"/>
    <property type="match status" value="1"/>
</dbReference>
<evidence type="ECO:0000256" key="2">
    <source>
        <dbReference type="ARBA" id="ARBA00022840"/>
    </source>
</evidence>
<dbReference type="SUPFAM" id="SSF52540">
    <property type="entry name" value="P-loop containing nucleoside triphosphate hydrolases"/>
    <property type="match status" value="1"/>
</dbReference>
<keyword evidence="2" id="KW-0067">ATP-binding</keyword>
<dbReference type="Proteomes" id="UP001165283">
    <property type="component" value="Unassembled WGS sequence"/>
</dbReference>
<sequence>MSLRAVGAGPVLSGRAEEITAVLGLLDAARAGAGAALVLTGEAGIGKSALLARAAAAASGMRVLAGIGVQAEAELPFAGLHLLLRGVTDAETAALPPAQADALGKALGRGTAGQPPADRYLVGLALLTLLAELGDRRPVLCLVDDVHWFDHATVEVLAFVARRLAAESVAMLFAARDDGGFRAPGLPELALRRLDDDAARSVLGAHADDLPRHVRDLLLREAAGNPLALVELVAAHRAGRLTEYPFGPPDAGHGGTPPSGGRVEAEFAARVAAMPRGARTVLLVAAADGSCDTGLVLAAAARLGATLADLEVAERAGLIAFTSGCLGFPHPLIRAAVYARETLAAKQAAHRALAETIDEAIDPDRTAWHRAAATIGPDERTAAALEAAAERARDRGSPESAAAAYERAARLSARPRDRGTRLAAAAAAAVDAGRCDWAADLSRRAAEHLHDPVSRARLALIDAALADADNRADQAAELLFEPALAVAGADPVLAGDMLVWIVEAAWTTRDAAPVRRVVQAVRDLGLSHAEHVIALAEIVSGQLDETHRPARPPDAPPPLVCRISDAPRSLAKTARWSLALGDDRRAHELATAAERDARSRGQLGVLPDTLAVLAATRWHLGLHRDAVAAATEGLRIAREIGRPKAVGALSDVLAQLAAVSGDEVGCEAALVDVAAHRPATVAPTTAATARSLLDLGAGRFEQAADRLAGLVAAAAPEARAWLPDLVEAAARAGRPDQARAAAERFSRWAACVDLPWARAVALRCRALVADGPEAGRLFAEAVAVHRSEAAGTDPAASPTGSRPFERARTELLHGEWLRRARLRTAARAPLRSACETFDDLGATPWAARARAELRATGESRAEPPPDGLGALTPQELQVVRLAAGGLSNREIGAQLFLSPRTVAYHLHKAFPKLGVTTRSQLARLDLPA</sequence>
<accession>A0ABT0ZVW7</accession>
<dbReference type="SMART" id="SM00421">
    <property type="entry name" value="HTH_LUXR"/>
    <property type="match status" value="1"/>
</dbReference>
<dbReference type="PROSITE" id="PS50043">
    <property type="entry name" value="HTH_LUXR_2"/>
    <property type="match status" value="1"/>
</dbReference>
<keyword evidence="1" id="KW-0547">Nucleotide-binding</keyword>
<dbReference type="InterPro" id="IPR036388">
    <property type="entry name" value="WH-like_DNA-bd_sf"/>
</dbReference>
<name>A0ABT0ZVW7_9PSEU</name>
<protein>
    <submittedName>
        <fullName evidence="4">AAA family ATPase</fullName>
    </submittedName>
</protein>
<dbReference type="InterPro" id="IPR016032">
    <property type="entry name" value="Sig_transdc_resp-reg_C-effctor"/>
</dbReference>
<dbReference type="SUPFAM" id="SSF46894">
    <property type="entry name" value="C-terminal effector domain of the bipartite response regulators"/>
    <property type="match status" value="1"/>
</dbReference>
<feature type="domain" description="HTH luxR-type" evidence="3">
    <location>
        <begin position="864"/>
        <end position="928"/>
    </location>
</feature>
<reference evidence="4" key="1">
    <citation type="submission" date="2021-04" db="EMBL/GenBank/DDBJ databases">
        <title>Pseudonocardia sp. nov., isolated from sandy soil of mangrove forest.</title>
        <authorList>
            <person name="Zan Z."/>
            <person name="Huang R."/>
            <person name="Liu W."/>
        </authorList>
    </citation>
    <scope>NUCLEOTIDE SEQUENCE</scope>
    <source>
        <strain evidence="4">S2-4</strain>
    </source>
</reference>
<dbReference type="Pfam" id="PF00196">
    <property type="entry name" value="GerE"/>
    <property type="match status" value="1"/>
</dbReference>